<accession>A0A916T226</accession>
<evidence type="ECO:0000313" key="4">
    <source>
        <dbReference type="Proteomes" id="UP000621454"/>
    </source>
</evidence>
<comment type="caution">
    <text evidence="3">The sequence shown here is derived from an EMBL/GenBank/DDBJ whole genome shotgun (WGS) entry which is preliminary data.</text>
</comment>
<feature type="transmembrane region" description="Helical" evidence="1">
    <location>
        <begin position="235"/>
        <end position="253"/>
    </location>
</feature>
<keyword evidence="3" id="KW-0808">Transferase</keyword>
<organism evidence="3 4">
    <name type="scientific">Gordonia jinhuaensis</name>
    <dbReference type="NCBI Taxonomy" id="1517702"/>
    <lineage>
        <taxon>Bacteria</taxon>
        <taxon>Bacillati</taxon>
        <taxon>Actinomycetota</taxon>
        <taxon>Actinomycetes</taxon>
        <taxon>Mycobacteriales</taxon>
        <taxon>Gordoniaceae</taxon>
        <taxon>Gordonia</taxon>
    </lineage>
</organism>
<evidence type="ECO:0000259" key="2">
    <source>
        <dbReference type="Pfam" id="PF01757"/>
    </source>
</evidence>
<dbReference type="PANTHER" id="PTHR23028:SF53">
    <property type="entry name" value="ACYL_TRANSF_3 DOMAIN-CONTAINING PROTEIN"/>
    <property type="match status" value="1"/>
</dbReference>
<feature type="transmembrane region" description="Helical" evidence="1">
    <location>
        <begin position="94"/>
        <end position="112"/>
    </location>
</feature>
<proteinExistence type="predicted"/>
<reference evidence="3" key="1">
    <citation type="journal article" date="2014" name="Int. J. Syst. Evol. Microbiol.">
        <title>Complete genome sequence of Corynebacterium casei LMG S-19264T (=DSM 44701T), isolated from a smear-ripened cheese.</title>
        <authorList>
            <consortium name="US DOE Joint Genome Institute (JGI-PGF)"/>
            <person name="Walter F."/>
            <person name="Albersmeier A."/>
            <person name="Kalinowski J."/>
            <person name="Ruckert C."/>
        </authorList>
    </citation>
    <scope>NUCLEOTIDE SEQUENCE</scope>
    <source>
        <strain evidence="3">CGMCC 1.12827</strain>
    </source>
</reference>
<sequence>MSESMLRAGARVDSLTGIRSLAALAVCFTHAAYWTGRYTPDLPGQFFARFEIGVALFFVLSGYLLFRPWVAVVFDRRPMPSVRRYSWHRARRILPAYWITVIAVFAIYRWWITDDSVFSHGWSGFVRNMTLTQVYGLGHLHSGLTQMWSLAAEVVYYVALPPVAWLVVVVCRRRPRPIAALVALGVFALISPLWAVIVANTDGIDPTARLWAPAFATWFIGGMMLAVAARVVTRWHALLSVLVGVLAFQISWTSLAGEPTITPTGVGATIVKLLLYLVAAVALIAPLVLGERGNWWDRLLSWRPLVAIGEISYEFFCVHVMVLELMMRALGFHVFSGSTGLVFVATTVVSLAVAWVLHRLTRPIWSPGHRRRINAPGSAFVGHTG</sequence>
<feature type="transmembrane region" description="Helical" evidence="1">
    <location>
        <begin position="273"/>
        <end position="290"/>
    </location>
</feature>
<keyword evidence="4" id="KW-1185">Reference proteome</keyword>
<dbReference type="EMBL" id="BMGC01000008">
    <property type="protein sequence ID" value="GGB28958.1"/>
    <property type="molecule type" value="Genomic_DNA"/>
</dbReference>
<dbReference type="Proteomes" id="UP000621454">
    <property type="component" value="Unassembled WGS sequence"/>
</dbReference>
<evidence type="ECO:0000313" key="3">
    <source>
        <dbReference type="EMBL" id="GGB28958.1"/>
    </source>
</evidence>
<protein>
    <submittedName>
        <fullName evidence="3">Acyltransferase</fullName>
    </submittedName>
</protein>
<feature type="transmembrane region" description="Helical" evidence="1">
    <location>
        <begin position="210"/>
        <end position="228"/>
    </location>
</feature>
<feature type="transmembrane region" description="Helical" evidence="1">
    <location>
        <begin position="302"/>
        <end position="322"/>
    </location>
</feature>
<dbReference type="Pfam" id="PF01757">
    <property type="entry name" value="Acyl_transf_3"/>
    <property type="match status" value="1"/>
</dbReference>
<reference evidence="3" key="2">
    <citation type="submission" date="2020-09" db="EMBL/GenBank/DDBJ databases">
        <authorList>
            <person name="Sun Q."/>
            <person name="Zhou Y."/>
        </authorList>
    </citation>
    <scope>NUCLEOTIDE SEQUENCE</scope>
    <source>
        <strain evidence="3">CGMCC 1.12827</strain>
    </source>
</reference>
<evidence type="ECO:0000256" key="1">
    <source>
        <dbReference type="SAM" id="Phobius"/>
    </source>
</evidence>
<feature type="transmembrane region" description="Helical" evidence="1">
    <location>
        <begin position="54"/>
        <end position="74"/>
    </location>
</feature>
<name>A0A916T226_9ACTN</name>
<keyword evidence="1" id="KW-0812">Transmembrane</keyword>
<feature type="domain" description="Acyltransferase 3" evidence="2">
    <location>
        <begin position="13"/>
        <end position="358"/>
    </location>
</feature>
<dbReference type="PANTHER" id="PTHR23028">
    <property type="entry name" value="ACETYLTRANSFERASE"/>
    <property type="match status" value="1"/>
</dbReference>
<dbReference type="InterPro" id="IPR050879">
    <property type="entry name" value="Acyltransferase_3"/>
</dbReference>
<keyword evidence="1" id="KW-1133">Transmembrane helix</keyword>
<dbReference type="AlphaFoldDB" id="A0A916T226"/>
<dbReference type="InterPro" id="IPR002656">
    <property type="entry name" value="Acyl_transf_3_dom"/>
</dbReference>
<feature type="transmembrane region" description="Helical" evidence="1">
    <location>
        <begin position="178"/>
        <end position="198"/>
    </location>
</feature>
<dbReference type="GO" id="GO:0009103">
    <property type="term" value="P:lipopolysaccharide biosynthetic process"/>
    <property type="evidence" value="ECO:0007669"/>
    <property type="project" value="TreeGrafter"/>
</dbReference>
<feature type="transmembrane region" description="Helical" evidence="1">
    <location>
        <begin position="334"/>
        <end position="357"/>
    </location>
</feature>
<dbReference type="GO" id="GO:0016747">
    <property type="term" value="F:acyltransferase activity, transferring groups other than amino-acyl groups"/>
    <property type="evidence" value="ECO:0007669"/>
    <property type="project" value="InterPro"/>
</dbReference>
<feature type="transmembrane region" description="Helical" evidence="1">
    <location>
        <begin position="154"/>
        <end position="171"/>
    </location>
</feature>
<keyword evidence="1" id="KW-0472">Membrane</keyword>
<keyword evidence="3" id="KW-0012">Acyltransferase</keyword>
<gene>
    <name evidence="3" type="ORF">GCM10011489_16470</name>
</gene>
<dbReference type="GO" id="GO:0016020">
    <property type="term" value="C:membrane"/>
    <property type="evidence" value="ECO:0007669"/>
    <property type="project" value="TreeGrafter"/>
</dbReference>
<feature type="transmembrane region" description="Helical" evidence="1">
    <location>
        <begin position="12"/>
        <end position="34"/>
    </location>
</feature>